<dbReference type="PANTHER" id="PTHR43214:SF43">
    <property type="entry name" value="TWO-COMPONENT RESPONSE REGULATOR"/>
    <property type="match status" value="1"/>
</dbReference>
<dbReference type="InterPro" id="IPR001789">
    <property type="entry name" value="Sig_transdc_resp-reg_receiver"/>
</dbReference>
<proteinExistence type="predicted"/>
<dbReference type="SMART" id="SM00448">
    <property type="entry name" value="REC"/>
    <property type="match status" value="1"/>
</dbReference>
<dbReference type="InterPro" id="IPR011006">
    <property type="entry name" value="CheY-like_superfamily"/>
</dbReference>
<feature type="domain" description="HTH luxR-type" evidence="4">
    <location>
        <begin position="147"/>
        <end position="212"/>
    </location>
</feature>
<dbReference type="Pfam" id="PF00072">
    <property type="entry name" value="Response_reg"/>
    <property type="match status" value="1"/>
</dbReference>
<dbReference type="Gene3D" id="3.40.50.2300">
    <property type="match status" value="1"/>
</dbReference>
<evidence type="ECO:0000256" key="2">
    <source>
        <dbReference type="ARBA" id="ARBA00023125"/>
    </source>
</evidence>
<keyword evidence="7" id="KW-1185">Reference proteome</keyword>
<evidence type="ECO:0000259" key="5">
    <source>
        <dbReference type="PROSITE" id="PS50110"/>
    </source>
</evidence>
<dbReference type="PROSITE" id="PS50043">
    <property type="entry name" value="HTH_LUXR_2"/>
    <property type="match status" value="1"/>
</dbReference>
<dbReference type="PROSITE" id="PS50110">
    <property type="entry name" value="RESPONSE_REGULATORY"/>
    <property type="match status" value="1"/>
</dbReference>
<dbReference type="InterPro" id="IPR039420">
    <property type="entry name" value="WalR-like"/>
</dbReference>
<feature type="modified residue" description="4-aspartylphosphate" evidence="3">
    <location>
        <position position="54"/>
    </location>
</feature>
<name>A0ABR8DDJ8_9NOST</name>
<dbReference type="CDD" id="cd06170">
    <property type="entry name" value="LuxR_C_like"/>
    <property type="match status" value="1"/>
</dbReference>
<dbReference type="RefSeq" id="WP_190479380.1">
    <property type="nucleotide sequence ID" value="NZ_JACJSG010000066.1"/>
</dbReference>
<sequence length="224" mass="24557">MIRVVFIEDSTITRFGITTAINQQLGMEVVGATGTGNEGVELVQKFNPDVVLVDIGLPDISGVEVIKKIKDYRSSTKIVVLSCNHSQEIISAAVNNGAESYILKKNDIPLIIEAIKTTYNNKSLFDSEIIKRGLVKFFPNHKGRGRGRIFDDSLSEREISVLTLIAAGFSNKEIATKLFIGENTAKNHTRNIFSKLGVNKRINAVKKGCELGYISNSNNVAQVS</sequence>
<evidence type="ECO:0000313" key="7">
    <source>
        <dbReference type="Proteomes" id="UP000661112"/>
    </source>
</evidence>
<dbReference type="SUPFAM" id="SSF46894">
    <property type="entry name" value="C-terminal effector domain of the bipartite response regulators"/>
    <property type="match status" value="1"/>
</dbReference>
<dbReference type="SUPFAM" id="SSF52172">
    <property type="entry name" value="CheY-like"/>
    <property type="match status" value="1"/>
</dbReference>
<dbReference type="PANTHER" id="PTHR43214">
    <property type="entry name" value="TWO-COMPONENT RESPONSE REGULATOR"/>
    <property type="match status" value="1"/>
</dbReference>
<dbReference type="InterPro" id="IPR000792">
    <property type="entry name" value="Tscrpt_reg_LuxR_C"/>
</dbReference>
<dbReference type="InterPro" id="IPR016032">
    <property type="entry name" value="Sig_transdc_resp-reg_C-effctor"/>
</dbReference>
<dbReference type="Proteomes" id="UP000661112">
    <property type="component" value="Unassembled WGS sequence"/>
</dbReference>
<evidence type="ECO:0000259" key="4">
    <source>
        <dbReference type="PROSITE" id="PS50043"/>
    </source>
</evidence>
<dbReference type="SMART" id="SM00421">
    <property type="entry name" value="HTH_LUXR"/>
    <property type="match status" value="1"/>
</dbReference>
<keyword evidence="2" id="KW-0238">DNA-binding</keyword>
<evidence type="ECO:0000313" key="6">
    <source>
        <dbReference type="EMBL" id="MBD2505002.1"/>
    </source>
</evidence>
<keyword evidence="1 3" id="KW-0597">Phosphoprotein</keyword>
<comment type="caution">
    <text evidence="6">The sequence shown here is derived from an EMBL/GenBank/DDBJ whole genome shotgun (WGS) entry which is preliminary data.</text>
</comment>
<dbReference type="EMBL" id="JACJSG010000066">
    <property type="protein sequence ID" value="MBD2505002.1"/>
    <property type="molecule type" value="Genomic_DNA"/>
</dbReference>
<dbReference type="CDD" id="cd17535">
    <property type="entry name" value="REC_NarL-like"/>
    <property type="match status" value="1"/>
</dbReference>
<evidence type="ECO:0000256" key="3">
    <source>
        <dbReference type="PROSITE-ProRule" id="PRU00169"/>
    </source>
</evidence>
<evidence type="ECO:0000256" key="1">
    <source>
        <dbReference type="ARBA" id="ARBA00022553"/>
    </source>
</evidence>
<dbReference type="Pfam" id="PF00196">
    <property type="entry name" value="GerE"/>
    <property type="match status" value="1"/>
</dbReference>
<dbReference type="PRINTS" id="PR00038">
    <property type="entry name" value="HTHLUXR"/>
</dbReference>
<protein>
    <submittedName>
        <fullName evidence="6">Response regulator transcription factor</fullName>
    </submittedName>
</protein>
<gene>
    <name evidence="6" type="ORF">H6G83_31115</name>
</gene>
<feature type="domain" description="Response regulatory" evidence="5">
    <location>
        <begin position="3"/>
        <end position="119"/>
    </location>
</feature>
<organism evidence="6 7">
    <name type="scientific">Anabaena azotica FACHB-119</name>
    <dbReference type="NCBI Taxonomy" id="947527"/>
    <lineage>
        <taxon>Bacteria</taxon>
        <taxon>Bacillati</taxon>
        <taxon>Cyanobacteriota</taxon>
        <taxon>Cyanophyceae</taxon>
        <taxon>Nostocales</taxon>
        <taxon>Nostocaceae</taxon>
        <taxon>Anabaena</taxon>
        <taxon>Anabaena azotica</taxon>
    </lineage>
</organism>
<accession>A0ABR8DDJ8</accession>
<reference evidence="6 7" key="1">
    <citation type="journal article" date="2020" name="ISME J.">
        <title>Comparative genomics reveals insights into cyanobacterial evolution and habitat adaptation.</title>
        <authorList>
            <person name="Chen M.Y."/>
            <person name="Teng W.K."/>
            <person name="Zhao L."/>
            <person name="Hu C.X."/>
            <person name="Zhou Y.K."/>
            <person name="Han B.P."/>
            <person name="Song L.R."/>
            <person name="Shu W.S."/>
        </authorList>
    </citation>
    <scope>NUCLEOTIDE SEQUENCE [LARGE SCALE GENOMIC DNA]</scope>
    <source>
        <strain evidence="6 7">FACHB-119</strain>
    </source>
</reference>
<dbReference type="InterPro" id="IPR058245">
    <property type="entry name" value="NreC/VraR/RcsB-like_REC"/>
</dbReference>